<organism evidence="16 17">
    <name type="scientific">Molossus molossus</name>
    <name type="common">Pallas' mastiff bat</name>
    <name type="synonym">Vespertilio molossus</name>
    <dbReference type="NCBI Taxonomy" id="27622"/>
    <lineage>
        <taxon>Eukaryota</taxon>
        <taxon>Metazoa</taxon>
        <taxon>Chordata</taxon>
        <taxon>Craniata</taxon>
        <taxon>Vertebrata</taxon>
        <taxon>Euteleostomi</taxon>
        <taxon>Mammalia</taxon>
        <taxon>Eutheria</taxon>
        <taxon>Laurasiatheria</taxon>
        <taxon>Chiroptera</taxon>
        <taxon>Yangochiroptera</taxon>
        <taxon>Molossidae</taxon>
        <taxon>Molossus</taxon>
    </lineage>
</organism>
<keyword evidence="8" id="KW-0227">DNA damage</keyword>
<evidence type="ECO:0000256" key="11">
    <source>
        <dbReference type="ARBA" id="ARBA00043038"/>
    </source>
</evidence>
<name>A0A7J8D1V9_MOLMO</name>
<feature type="region of interest" description="Disordered" evidence="14">
    <location>
        <begin position="275"/>
        <end position="321"/>
    </location>
</feature>
<keyword evidence="5" id="KW-0479">Metal-binding</keyword>
<gene>
    <name evidence="16" type="ORF">HJG59_016548</name>
</gene>
<dbReference type="PROSITE" id="PS50305">
    <property type="entry name" value="SIRTUIN"/>
    <property type="match status" value="1"/>
</dbReference>
<evidence type="ECO:0000256" key="9">
    <source>
        <dbReference type="ARBA" id="ARBA00038170"/>
    </source>
</evidence>
<keyword evidence="3" id="KW-0597">Phosphoprotein</keyword>
<accession>A0A7J8D1V9</accession>
<dbReference type="PANTHER" id="PTHR11085:SF1">
    <property type="entry name" value="NAD-DEPENDENT PROTEIN DEACETYLASE SIRTUIN-7"/>
    <property type="match status" value="1"/>
</dbReference>
<keyword evidence="8" id="KW-0234">DNA repair</keyword>
<comment type="cofactor">
    <cofactor evidence="1">
        <name>Zn(2+)</name>
        <dbReference type="ChEBI" id="CHEBI:29105"/>
    </cofactor>
</comment>
<evidence type="ECO:0000259" key="15">
    <source>
        <dbReference type="PROSITE" id="PS50305"/>
    </source>
</evidence>
<proteinExistence type="inferred from homology"/>
<evidence type="ECO:0000256" key="10">
    <source>
        <dbReference type="ARBA" id="ARBA00041832"/>
    </source>
</evidence>
<keyword evidence="4" id="KW-0808">Transferase</keyword>
<keyword evidence="6" id="KW-0862">Zinc</keyword>
<dbReference type="GO" id="GO:0046872">
    <property type="term" value="F:metal ion binding"/>
    <property type="evidence" value="ECO:0007669"/>
    <property type="project" value="UniProtKB-KW"/>
</dbReference>
<dbReference type="InterPro" id="IPR050134">
    <property type="entry name" value="NAD-dep_sirtuin_deacylases"/>
</dbReference>
<evidence type="ECO:0000256" key="2">
    <source>
        <dbReference type="ARBA" id="ARBA00012928"/>
    </source>
</evidence>
<evidence type="ECO:0000256" key="8">
    <source>
        <dbReference type="ARBA" id="ARBA00023204"/>
    </source>
</evidence>
<evidence type="ECO:0000256" key="12">
    <source>
        <dbReference type="ARBA" id="ARBA00050163"/>
    </source>
</evidence>
<evidence type="ECO:0000256" key="4">
    <source>
        <dbReference type="ARBA" id="ARBA00022679"/>
    </source>
</evidence>
<feature type="region of interest" description="Disordered" evidence="14">
    <location>
        <begin position="1"/>
        <end position="23"/>
    </location>
</feature>
<dbReference type="PANTHER" id="PTHR11085">
    <property type="entry name" value="NAD-DEPENDENT PROTEIN DEACYLASE SIRTUIN-5, MITOCHONDRIAL-RELATED"/>
    <property type="match status" value="1"/>
</dbReference>
<dbReference type="GO" id="GO:0005634">
    <property type="term" value="C:nucleus"/>
    <property type="evidence" value="ECO:0007669"/>
    <property type="project" value="TreeGrafter"/>
</dbReference>
<dbReference type="InterPro" id="IPR026590">
    <property type="entry name" value="Ssirtuin_cat_dom"/>
</dbReference>
<evidence type="ECO:0000256" key="14">
    <source>
        <dbReference type="SAM" id="MobiDB-lite"/>
    </source>
</evidence>
<dbReference type="EC" id="2.3.1.286" evidence="2"/>
<evidence type="ECO:0000256" key="1">
    <source>
        <dbReference type="ARBA" id="ARBA00001947"/>
    </source>
</evidence>
<dbReference type="GO" id="GO:0006281">
    <property type="term" value="P:DNA repair"/>
    <property type="evidence" value="ECO:0007669"/>
    <property type="project" value="UniProtKB-KW"/>
</dbReference>
<dbReference type="GO" id="GO:0070403">
    <property type="term" value="F:NAD+ binding"/>
    <property type="evidence" value="ECO:0007669"/>
    <property type="project" value="InterPro"/>
</dbReference>
<sequence length="321" mass="36345">MAAGGLSRSERKAAERVRRLREEQQRERLRQVSRILRKATAERSAEEGRLLAESEDLVAELQGRSRRREGLKRRQEEVCDDPEELRRKVRELAGAVRNAKHLVVYTGAGISTAASIPDYRGPNGVWTLLRKGRCVSAADLSEAEPTLTHMSIARLHEQKLVQHVVSQNCDGLHLRSGLPRSAISELHGNMYIEVLKKYPRLWCMTKPPNRRPKLYIVNLQWTPKDDWAALKLHGKCDDVMQLLMDELGLEIPPYSRWQDPIFSLATPLRAGEEGSHSRKSLCRSQEEPQPGDQGAPLSSAPILGGWFGRGCTKRTKRKRVT</sequence>
<evidence type="ECO:0000313" key="17">
    <source>
        <dbReference type="Proteomes" id="UP000550707"/>
    </source>
</evidence>
<dbReference type="InterPro" id="IPR003000">
    <property type="entry name" value="Sirtuin"/>
</dbReference>
<reference evidence="16 17" key="1">
    <citation type="journal article" date="2020" name="Nature">
        <title>Six reference-quality genomes reveal evolution of bat adaptations.</title>
        <authorList>
            <person name="Jebb D."/>
            <person name="Huang Z."/>
            <person name="Pippel M."/>
            <person name="Hughes G.M."/>
            <person name="Lavrichenko K."/>
            <person name="Devanna P."/>
            <person name="Winkler S."/>
            <person name="Jermiin L.S."/>
            <person name="Skirmuntt E.C."/>
            <person name="Katzourakis A."/>
            <person name="Burkitt-Gray L."/>
            <person name="Ray D.A."/>
            <person name="Sullivan K.A.M."/>
            <person name="Roscito J.G."/>
            <person name="Kirilenko B.M."/>
            <person name="Davalos L.M."/>
            <person name="Corthals A.P."/>
            <person name="Power M.L."/>
            <person name="Jones G."/>
            <person name="Ransome R.D."/>
            <person name="Dechmann D.K.N."/>
            <person name="Locatelli A.G."/>
            <person name="Puechmaille S.J."/>
            <person name="Fedrigo O."/>
            <person name="Jarvis E.D."/>
            <person name="Hiller M."/>
            <person name="Vernes S.C."/>
            <person name="Myers E.W."/>
            <person name="Teeling E.C."/>
        </authorList>
    </citation>
    <scope>NUCLEOTIDE SEQUENCE [LARGE SCALE GENOMIC DNA]</scope>
    <source>
        <strain evidence="16">MMolMol1</strain>
        <tissue evidence="16">Muscle</tissue>
    </source>
</reference>
<comment type="similarity">
    <text evidence="9">Belongs to the sirtuin family. Class IV subfamily.</text>
</comment>
<comment type="caution">
    <text evidence="16">The sequence shown here is derived from an EMBL/GenBank/DDBJ whole genome shotgun (WGS) entry which is preliminary data.</text>
</comment>
<evidence type="ECO:0000256" key="7">
    <source>
        <dbReference type="ARBA" id="ARBA00023027"/>
    </source>
</evidence>
<evidence type="ECO:0000313" key="16">
    <source>
        <dbReference type="EMBL" id="KAF6417131.1"/>
    </source>
</evidence>
<dbReference type="SUPFAM" id="SSF52467">
    <property type="entry name" value="DHS-like NAD/FAD-binding domain"/>
    <property type="match status" value="1"/>
</dbReference>
<comment type="catalytic activity">
    <reaction evidence="12">
        <text>N(6)-acetyl-L-lysyl-[protein] + NAD(+) + H2O = 2''-O-acetyl-ADP-D-ribose + nicotinamide + L-lysyl-[protein]</text>
        <dbReference type="Rhea" id="RHEA:43636"/>
        <dbReference type="Rhea" id="RHEA-COMP:9752"/>
        <dbReference type="Rhea" id="RHEA-COMP:10731"/>
        <dbReference type="ChEBI" id="CHEBI:15377"/>
        <dbReference type="ChEBI" id="CHEBI:17154"/>
        <dbReference type="ChEBI" id="CHEBI:29969"/>
        <dbReference type="ChEBI" id="CHEBI:57540"/>
        <dbReference type="ChEBI" id="CHEBI:61930"/>
        <dbReference type="ChEBI" id="CHEBI:83767"/>
        <dbReference type="EC" id="2.3.1.286"/>
    </reaction>
    <physiologicalReaction direction="left-to-right" evidence="12">
        <dbReference type="Rhea" id="RHEA:43637"/>
    </physiologicalReaction>
</comment>
<dbReference type="GO" id="GO:0000785">
    <property type="term" value="C:chromatin"/>
    <property type="evidence" value="ECO:0007669"/>
    <property type="project" value="TreeGrafter"/>
</dbReference>
<feature type="compositionally biased region" description="Basic and acidic residues" evidence="14">
    <location>
        <begin position="8"/>
        <end position="23"/>
    </location>
</feature>
<dbReference type="Pfam" id="PF02146">
    <property type="entry name" value="SIR2"/>
    <property type="match status" value="1"/>
</dbReference>
<dbReference type="InterPro" id="IPR029035">
    <property type="entry name" value="DHS-like_NAD/FAD-binding_dom"/>
</dbReference>
<keyword evidence="7" id="KW-0520">NAD</keyword>
<dbReference type="GO" id="GO:0097372">
    <property type="term" value="F:histone H3K18 deacetylase activity, NAD-dependent"/>
    <property type="evidence" value="ECO:0007669"/>
    <property type="project" value="TreeGrafter"/>
</dbReference>
<evidence type="ECO:0000256" key="3">
    <source>
        <dbReference type="ARBA" id="ARBA00022553"/>
    </source>
</evidence>
<dbReference type="Proteomes" id="UP000550707">
    <property type="component" value="Unassembled WGS sequence"/>
</dbReference>
<feature type="domain" description="Deacetylase sirtuin-type" evidence="15">
    <location>
        <begin position="82"/>
        <end position="321"/>
    </location>
</feature>
<evidence type="ECO:0000256" key="5">
    <source>
        <dbReference type="ARBA" id="ARBA00022723"/>
    </source>
</evidence>
<protein>
    <recommendedName>
        <fullName evidence="2">protein acetyllysine N-acetyltransferase</fullName>
        <ecNumber evidence="2">2.3.1.286</ecNumber>
    </recommendedName>
    <alternativeName>
        <fullName evidence="11">Regulatory protein SIR2 homolog 7</fullName>
    </alternativeName>
    <alternativeName>
        <fullName evidence="10">SIR2-like protein 7</fullName>
    </alternativeName>
</protein>
<comment type="caution">
    <text evidence="13">Lacks conserved residue(s) required for the propagation of feature annotation.</text>
</comment>
<dbReference type="FunFam" id="3.40.50.1220:FF:000038">
    <property type="entry name" value="NAD-dependent protein deacetylase sirtuin-6 isoform X2"/>
    <property type="match status" value="1"/>
</dbReference>
<dbReference type="AlphaFoldDB" id="A0A7J8D1V9"/>
<evidence type="ECO:0000256" key="6">
    <source>
        <dbReference type="ARBA" id="ARBA00022833"/>
    </source>
</evidence>
<feature type="compositionally biased region" description="Basic residues" evidence="14">
    <location>
        <begin position="311"/>
        <end position="321"/>
    </location>
</feature>
<dbReference type="EMBL" id="JACASF010000019">
    <property type="protein sequence ID" value="KAF6417131.1"/>
    <property type="molecule type" value="Genomic_DNA"/>
</dbReference>
<evidence type="ECO:0000256" key="13">
    <source>
        <dbReference type="PROSITE-ProRule" id="PRU00236"/>
    </source>
</evidence>
<dbReference type="Gene3D" id="3.40.50.1220">
    <property type="entry name" value="TPP-binding domain"/>
    <property type="match status" value="1"/>
</dbReference>
<keyword evidence="17" id="KW-1185">Reference proteome</keyword>